<dbReference type="GO" id="GO:0000398">
    <property type="term" value="P:mRNA splicing, via spliceosome"/>
    <property type="evidence" value="ECO:0007669"/>
    <property type="project" value="InterPro"/>
</dbReference>
<dbReference type="Proteomes" id="UP001497516">
    <property type="component" value="Chromosome 3"/>
</dbReference>
<evidence type="ECO:0000313" key="2">
    <source>
        <dbReference type="Proteomes" id="UP001497516"/>
    </source>
</evidence>
<reference evidence="1 2" key="1">
    <citation type="submission" date="2024-04" db="EMBL/GenBank/DDBJ databases">
        <authorList>
            <person name="Fracassetti M."/>
        </authorList>
    </citation>
    <scope>NUCLEOTIDE SEQUENCE [LARGE SCALE GENOMIC DNA]</scope>
</reference>
<dbReference type="InterPro" id="IPR007590">
    <property type="entry name" value="Saf4/Yju2"/>
</dbReference>
<dbReference type="AlphaFoldDB" id="A0AAV2DRS5"/>
<evidence type="ECO:0000313" key="1">
    <source>
        <dbReference type="EMBL" id="CAL1376245.1"/>
    </source>
</evidence>
<accession>A0AAV2DRS5</accession>
<keyword evidence="2" id="KW-1185">Reference proteome</keyword>
<dbReference type="EMBL" id="OZ034816">
    <property type="protein sequence ID" value="CAL1376245.1"/>
    <property type="molecule type" value="Genomic_DNA"/>
</dbReference>
<gene>
    <name evidence="1" type="ORF">LTRI10_LOCUS17989</name>
</gene>
<dbReference type="PANTHER" id="PTHR12111">
    <property type="entry name" value="SPLICING FACTOR YJU2"/>
    <property type="match status" value="1"/>
</dbReference>
<dbReference type="Pfam" id="PF04502">
    <property type="entry name" value="Saf4_Yju2"/>
    <property type="match status" value="1"/>
</dbReference>
<protein>
    <recommendedName>
        <fullName evidence="3">Coiled-coil domain-containing protein 94</fullName>
    </recommendedName>
</protein>
<evidence type="ECO:0008006" key="3">
    <source>
        <dbReference type="Google" id="ProtNLM"/>
    </source>
</evidence>
<sequence length="107" mass="11985">MENPPRLARTIRAILPVSVRCDTCQGYMYKGSKFNIGKEEVAGEAYLGIPIWRLHFRCSHCLSAFTIKSDPKNSEFVAETGATRQRNLELEQLRAALDEVEVAALEG</sequence>
<name>A0AAV2DRS5_9ROSI</name>
<proteinExistence type="predicted"/>
<organism evidence="1 2">
    <name type="scientific">Linum trigynum</name>
    <dbReference type="NCBI Taxonomy" id="586398"/>
    <lineage>
        <taxon>Eukaryota</taxon>
        <taxon>Viridiplantae</taxon>
        <taxon>Streptophyta</taxon>
        <taxon>Embryophyta</taxon>
        <taxon>Tracheophyta</taxon>
        <taxon>Spermatophyta</taxon>
        <taxon>Magnoliopsida</taxon>
        <taxon>eudicotyledons</taxon>
        <taxon>Gunneridae</taxon>
        <taxon>Pentapetalae</taxon>
        <taxon>rosids</taxon>
        <taxon>fabids</taxon>
        <taxon>Malpighiales</taxon>
        <taxon>Linaceae</taxon>
        <taxon>Linum</taxon>
    </lineage>
</organism>